<feature type="transmembrane region" description="Helical" evidence="2">
    <location>
        <begin position="101"/>
        <end position="123"/>
    </location>
</feature>
<protein>
    <submittedName>
        <fullName evidence="3">Uncharacterized protein</fullName>
    </submittedName>
</protein>
<organism evidence="3 4">
    <name type="scientific">Eimeria mitis</name>
    <dbReference type="NCBI Taxonomy" id="44415"/>
    <lineage>
        <taxon>Eukaryota</taxon>
        <taxon>Sar</taxon>
        <taxon>Alveolata</taxon>
        <taxon>Apicomplexa</taxon>
        <taxon>Conoidasida</taxon>
        <taxon>Coccidia</taxon>
        <taxon>Eucoccidiorida</taxon>
        <taxon>Eimeriorina</taxon>
        <taxon>Eimeriidae</taxon>
        <taxon>Eimeria</taxon>
    </lineage>
</organism>
<keyword evidence="2" id="KW-0472">Membrane</keyword>
<dbReference type="Proteomes" id="UP000030744">
    <property type="component" value="Unassembled WGS sequence"/>
</dbReference>
<feature type="compositionally biased region" description="Polar residues" evidence="1">
    <location>
        <begin position="207"/>
        <end position="219"/>
    </location>
</feature>
<dbReference type="GeneID" id="25378451"/>
<dbReference type="VEuPathDB" id="ToxoDB:EMH_0036650"/>
<evidence type="ECO:0000313" key="3">
    <source>
        <dbReference type="EMBL" id="CDJ27987.1"/>
    </source>
</evidence>
<gene>
    <name evidence="3" type="ORF">EMH_0036650</name>
</gene>
<dbReference type="OrthoDB" id="347140at2759"/>
<feature type="transmembrane region" description="Helical" evidence="2">
    <location>
        <begin position="20"/>
        <end position="44"/>
    </location>
</feature>
<feature type="transmembrane region" description="Helical" evidence="2">
    <location>
        <begin position="73"/>
        <end position="94"/>
    </location>
</feature>
<reference evidence="3" key="2">
    <citation type="submission" date="2013-10" db="EMBL/GenBank/DDBJ databases">
        <authorList>
            <person name="Aslett M."/>
        </authorList>
    </citation>
    <scope>NUCLEOTIDE SEQUENCE [LARGE SCALE GENOMIC DNA]</scope>
    <source>
        <strain evidence="3">Houghton</strain>
    </source>
</reference>
<evidence type="ECO:0000256" key="2">
    <source>
        <dbReference type="SAM" id="Phobius"/>
    </source>
</evidence>
<feature type="region of interest" description="Disordered" evidence="1">
    <location>
        <begin position="195"/>
        <end position="219"/>
    </location>
</feature>
<feature type="compositionally biased region" description="Low complexity" evidence="1">
    <location>
        <begin position="195"/>
        <end position="206"/>
    </location>
</feature>
<dbReference type="RefSeq" id="XP_013350564.1">
    <property type="nucleotide sequence ID" value="XM_013495110.1"/>
</dbReference>
<reference evidence="3" key="1">
    <citation type="submission" date="2013-10" db="EMBL/GenBank/DDBJ databases">
        <title>Genomic analysis of the causative agents of coccidiosis in chickens.</title>
        <authorList>
            <person name="Reid A.J."/>
            <person name="Blake D."/>
            <person name="Billington K."/>
            <person name="Browne H."/>
            <person name="Dunn M."/>
            <person name="Hung S."/>
            <person name="Kawahara F."/>
            <person name="Miranda-Saavedra D."/>
            <person name="Mourier T."/>
            <person name="Nagra H."/>
            <person name="Otto T.D."/>
            <person name="Rawlings N."/>
            <person name="Sanchez A."/>
            <person name="Sanders M."/>
            <person name="Subramaniam C."/>
            <person name="Tay Y."/>
            <person name="Dear P."/>
            <person name="Doerig C."/>
            <person name="Gruber A."/>
            <person name="Parkinson J."/>
            <person name="Shirley M."/>
            <person name="Wan K.L."/>
            <person name="Berriman M."/>
            <person name="Tomley F."/>
            <person name="Pain A."/>
        </authorList>
    </citation>
    <scope>NUCLEOTIDE SEQUENCE [LARGE SCALE GENOMIC DNA]</scope>
    <source>
        <strain evidence="3">Houghton</strain>
    </source>
</reference>
<accession>U6JV96</accession>
<evidence type="ECO:0000313" key="4">
    <source>
        <dbReference type="Proteomes" id="UP000030744"/>
    </source>
</evidence>
<keyword evidence="4" id="KW-1185">Reference proteome</keyword>
<keyword evidence="2" id="KW-1133">Transmembrane helix</keyword>
<name>U6JV96_9EIME</name>
<dbReference type="AlphaFoldDB" id="U6JV96"/>
<evidence type="ECO:0000256" key="1">
    <source>
        <dbReference type="SAM" id="MobiDB-lite"/>
    </source>
</evidence>
<keyword evidence="2" id="KW-0812">Transmembrane</keyword>
<sequence>MFLLVLLRWRGKFLKGANRLQGRAVIFLSMVCPVLFGFRSFMAFKGSTPPLHPLHLVARGVTSPQVIAGQLELLQLLVVIAAASASVFVCTVEAEVASTPLFLKLELLQLLVVIAAASAPVFVCTVEAEVAFTPLFLEGSFDSAIMAPLMQQNMYPFTPAPPHPHAQENIGHGPAMPSEVYPQFMHPQVPYRDSFSSYAPASSSGACNNSQYPQPGQRQ</sequence>
<dbReference type="EMBL" id="HG680582">
    <property type="protein sequence ID" value="CDJ27987.1"/>
    <property type="molecule type" value="Genomic_DNA"/>
</dbReference>
<proteinExistence type="predicted"/>